<dbReference type="AlphaFoldDB" id="A0A0K2UZ58"/>
<accession>A0A0K2UZ58</accession>
<dbReference type="EMBL" id="HACA01025801">
    <property type="protein sequence ID" value="CDW43162.1"/>
    <property type="molecule type" value="Transcribed_RNA"/>
</dbReference>
<reference evidence="1" key="1">
    <citation type="submission" date="2014-05" db="EMBL/GenBank/DDBJ databases">
        <authorList>
            <person name="Chronopoulou M."/>
        </authorList>
    </citation>
    <scope>NUCLEOTIDE SEQUENCE</scope>
    <source>
        <tissue evidence="1">Whole organism</tissue>
    </source>
</reference>
<proteinExistence type="predicted"/>
<protein>
    <submittedName>
        <fullName evidence="1">Uncharacterized protein</fullName>
    </submittedName>
</protein>
<organism evidence="1">
    <name type="scientific">Lepeophtheirus salmonis</name>
    <name type="common">Salmon louse</name>
    <name type="synonym">Caligus salmonis</name>
    <dbReference type="NCBI Taxonomy" id="72036"/>
    <lineage>
        <taxon>Eukaryota</taxon>
        <taxon>Metazoa</taxon>
        <taxon>Ecdysozoa</taxon>
        <taxon>Arthropoda</taxon>
        <taxon>Crustacea</taxon>
        <taxon>Multicrustacea</taxon>
        <taxon>Hexanauplia</taxon>
        <taxon>Copepoda</taxon>
        <taxon>Siphonostomatoida</taxon>
        <taxon>Caligidae</taxon>
        <taxon>Lepeophtheirus</taxon>
    </lineage>
</organism>
<name>A0A0K2UZ58_LEPSM</name>
<evidence type="ECO:0000313" key="1">
    <source>
        <dbReference type="EMBL" id="CDW43162.1"/>
    </source>
</evidence>
<sequence>RRHRVKIYRKIGSLSVYKKIKEYYKAWVGTTKRERERILVFILSSSFPRHRVLLYDIIFNNIH</sequence>
<feature type="non-terminal residue" evidence="1">
    <location>
        <position position="1"/>
    </location>
</feature>